<name>A0ABX3NNF2_9BACT</name>
<keyword evidence="2" id="KW-1185">Reference proteome</keyword>
<evidence type="ECO:0000313" key="1">
    <source>
        <dbReference type="EMBL" id="OQP40410.1"/>
    </source>
</evidence>
<reference evidence="1 2" key="1">
    <citation type="submission" date="2016-04" db="EMBL/GenBank/DDBJ databases">
        <authorList>
            <person name="Chen L."/>
            <person name="Zhuang W."/>
            <person name="Wang G."/>
        </authorList>
    </citation>
    <scope>NUCLEOTIDE SEQUENCE [LARGE SCALE GENOMIC DNA]</scope>
    <source>
        <strain evidence="2">GR20</strain>
    </source>
</reference>
<protein>
    <submittedName>
        <fullName evidence="1">Uncharacterized protein</fullName>
    </submittedName>
</protein>
<dbReference type="Proteomes" id="UP000192277">
    <property type="component" value="Unassembled WGS sequence"/>
</dbReference>
<sequence length="345" mass="40215">MNDFFKKLISSPTVLPHYFKIPNQNTPDPASLEGSFETRKHYFSLRVNEMYLKESRQWFSQIEPMVISITEYMYNQQFVSNPFVVGSTLLKDKMKGEGEGMVFRDTRVAGLHPYAGGRFIINIALFRNETENYLNKTMKFLESVTGVFNDNIAGMLKSFTKVSDVIVSGIEELVNTDKTKPLFGIRKEFDPDAGEAFEPGYYAMIDKSNNNWDAADFSVDKNNRLLYKNNPFREDEYILFSITKTTERNDYMALPIYKQYDEIRAYAQGIPEVSESEKMKIKEMLRVLNFEMNRSADLTTADAERLIDQFFEELKKMVDRKFNWGAAKQLEKNFWSEMDEKITNL</sequence>
<dbReference type="RefSeq" id="WP_014217692.1">
    <property type="nucleotide sequence ID" value="NZ_LWBO01000077.1"/>
</dbReference>
<comment type="caution">
    <text evidence="1">The sequence shown here is derived from an EMBL/GenBank/DDBJ whole genome shotgun (WGS) entry which is preliminary data.</text>
</comment>
<dbReference type="EMBL" id="LWBO01000077">
    <property type="protein sequence ID" value="OQP40410.1"/>
    <property type="molecule type" value="Genomic_DNA"/>
</dbReference>
<organism evidence="1 2">
    <name type="scientific">Niastella koreensis</name>
    <dbReference type="NCBI Taxonomy" id="354356"/>
    <lineage>
        <taxon>Bacteria</taxon>
        <taxon>Pseudomonadati</taxon>
        <taxon>Bacteroidota</taxon>
        <taxon>Chitinophagia</taxon>
        <taxon>Chitinophagales</taxon>
        <taxon>Chitinophagaceae</taxon>
        <taxon>Niastella</taxon>
    </lineage>
</organism>
<gene>
    <name evidence="1" type="ORF">A4D02_15965</name>
</gene>
<proteinExistence type="predicted"/>
<accession>A0ABX3NNF2</accession>
<evidence type="ECO:0000313" key="2">
    <source>
        <dbReference type="Proteomes" id="UP000192277"/>
    </source>
</evidence>